<dbReference type="STRING" id="1129793.GPLA_1078"/>
<dbReference type="InterPro" id="IPR002569">
    <property type="entry name" value="Met_Sox_Rdtase_MsrA_dom"/>
</dbReference>
<evidence type="ECO:0000256" key="4">
    <source>
        <dbReference type="ARBA" id="ARBA00048782"/>
    </source>
</evidence>
<keyword evidence="7" id="KW-1185">Reference proteome</keyword>
<evidence type="ECO:0000313" key="7">
    <source>
        <dbReference type="Proteomes" id="UP000006322"/>
    </source>
</evidence>
<dbReference type="Pfam" id="PF01625">
    <property type="entry name" value="PMSR"/>
    <property type="match status" value="1"/>
</dbReference>
<evidence type="ECO:0000256" key="2">
    <source>
        <dbReference type="ARBA" id="ARBA00023002"/>
    </source>
</evidence>
<sequence length="158" mass="18135">MNKVGLGGSCHWCTEAIFQSIEGVIDVEQGWIAAKAPNEDFSEAVVVHFNPAQVSLHNLIEIHLLSHSATSSHNMRAKYRSAVYVYNKTQYTQSIRILAELQIHFANPLITQTLLFDKFEASATHYQNYYKKDPSRPFCQNIIQPKLDKLKRYLNHRS</sequence>
<keyword evidence="2" id="KW-0560">Oxidoreductase</keyword>
<name>K6ZT37_9ALTE</name>
<evidence type="ECO:0000259" key="5">
    <source>
        <dbReference type="Pfam" id="PF01625"/>
    </source>
</evidence>
<reference evidence="7" key="1">
    <citation type="journal article" date="2014" name="Environ. Microbiol.">
        <title>Comparative genomics of the marine bacterial genus Glaciecola reveals the high degree of genomic diversity and genomic characteristic for cold adaptation.</title>
        <authorList>
            <person name="Qin Q.L."/>
            <person name="Xie B.B."/>
            <person name="Yu Y."/>
            <person name="Shu Y.L."/>
            <person name="Rong J.C."/>
            <person name="Zhang Y.J."/>
            <person name="Zhao D.L."/>
            <person name="Chen X.L."/>
            <person name="Zhang X.Y."/>
            <person name="Chen B."/>
            <person name="Zhou B.C."/>
            <person name="Zhang Y.Z."/>
        </authorList>
    </citation>
    <scope>NUCLEOTIDE SEQUENCE [LARGE SCALE GENOMIC DNA]</scope>
    <source>
        <strain evidence="7">LMG 21857</strain>
    </source>
</reference>
<dbReference type="Proteomes" id="UP000006322">
    <property type="component" value="Unassembled WGS sequence"/>
</dbReference>
<gene>
    <name evidence="6" type="ORF">GPLA_1078</name>
</gene>
<dbReference type="Gene3D" id="3.30.1060.10">
    <property type="entry name" value="Peptide methionine sulphoxide reductase MsrA"/>
    <property type="match status" value="1"/>
</dbReference>
<dbReference type="InterPro" id="IPR036509">
    <property type="entry name" value="Met_Sox_Rdtase_MsrA_sf"/>
</dbReference>
<dbReference type="EMBL" id="BAER01000024">
    <property type="protein sequence ID" value="GAC31993.1"/>
    <property type="molecule type" value="Genomic_DNA"/>
</dbReference>
<protein>
    <recommendedName>
        <fullName evidence="1">peptide-methionine (S)-S-oxide reductase</fullName>
        <ecNumber evidence="1">1.8.4.11</ecNumber>
    </recommendedName>
</protein>
<comment type="catalytic activity">
    <reaction evidence="3">
        <text>L-methionyl-[protein] + [thioredoxin]-disulfide + H2O = L-methionyl-(S)-S-oxide-[protein] + [thioredoxin]-dithiol</text>
        <dbReference type="Rhea" id="RHEA:14217"/>
        <dbReference type="Rhea" id="RHEA-COMP:10698"/>
        <dbReference type="Rhea" id="RHEA-COMP:10700"/>
        <dbReference type="Rhea" id="RHEA-COMP:12313"/>
        <dbReference type="Rhea" id="RHEA-COMP:12315"/>
        <dbReference type="ChEBI" id="CHEBI:15377"/>
        <dbReference type="ChEBI" id="CHEBI:16044"/>
        <dbReference type="ChEBI" id="CHEBI:29950"/>
        <dbReference type="ChEBI" id="CHEBI:44120"/>
        <dbReference type="ChEBI" id="CHEBI:50058"/>
        <dbReference type="EC" id="1.8.4.11"/>
    </reaction>
</comment>
<dbReference type="EC" id="1.8.4.11" evidence="1"/>
<dbReference type="PANTHER" id="PTHR43774:SF1">
    <property type="entry name" value="PEPTIDE METHIONINE SULFOXIDE REDUCTASE MSRA 2"/>
    <property type="match status" value="1"/>
</dbReference>
<dbReference type="RefSeq" id="WP_007103797.1">
    <property type="nucleotide sequence ID" value="NZ_BAER01000024.1"/>
</dbReference>
<accession>K6ZT37</accession>
<organism evidence="6 7">
    <name type="scientific">Paraglaciecola polaris LMG 21857</name>
    <dbReference type="NCBI Taxonomy" id="1129793"/>
    <lineage>
        <taxon>Bacteria</taxon>
        <taxon>Pseudomonadati</taxon>
        <taxon>Pseudomonadota</taxon>
        <taxon>Gammaproteobacteria</taxon>
        <taxon>Alteromonadales</taxon>
        <taxon>Alteromonadaceae</taxon>
        <taxon>Paraglaciecola</taxon>
    </lineage>
</organism>
<comment type="catalytic activity">
    <reaction evidence="4">
        <text>[thioredoxin]-disulfide + L-methionine + H2O = L-methionine (S)-S-oxide + [thioredoxin]-dithiol</text>
        <dbReference type="Rhea" id="RHEA:19993"/>
        <dbReference type="Rhea" id="RHEA-COMP:10698"/>
        <dbReference type="Rhea" id="RHEA-COMP:10700"/>
        <dbReference type="ChEBI" id="CHEBI:15377"/>
        <dbReference type="ChEBI" id="CHEBI:29950"/>
        <dbReference type="ChEBI" id="CHEBI:50058"/>
        <dbReference type="ChEBI" id="CHEBI:57844"/>
        <dbReference type="ChEBI" id="CHEBI:58772"/>
        <dbReference type="EC" id="1.8.4.11"/>
    </reaction>
</comment>
<dbReference type="PANTHER" id="PTHR43774">
    <property type="entry name" value="PEPTIDE METHIONINE SULFOXIDE REDUCTASE"/>
    <property type="match status" value="1"/>
</dbReference>
<comment type="caution">
    <text evidence="6">The sequence shown here is derived from an EMBL/GenBank/DDBJ whole genome shotgun (WGS) entry which is preliminary data.</text>
</comment>
<evidence type="ECO:0000313" key="6">
    <source>
        <dbReference type="EMBL" id="GAC31993.1"/>
    </source>
</evidence>
<evidence type="ECO:0000256" key="3">
    <source>
        <dbReference type="ARBA" id="ARBA00047806"/>
    </source>
</evidence>
<evidence type="ECO:0000256" key="1">
    <source>
        <dbReference type="ARBA" id="ARBA00012502"/>
    </source>
</evidence>
<dbReference type="GO" id="GO:0008113">
    <property type="term" value="F:peptide-methionine (S)-S-oxide reductase activity"/>
    <property type="evidence" value="ECO:0007669"/>
    <property type="project" value="UniProtKB-EC"/>
</dbReference>
<dbReference type="SUPFAM" id="SSF55068">
    <property type="entry name" value="Peptide methionine sulfoxide reductase"/>
    <property type="match status" value="1"/>
</dbReference>
<dbReference type="OrthoDB" id="4174719at2"/>
<feature type="domain" description="Peptide methionine sulphoxide reductase MsrA" evidence="5">
    <location>
        <begin position="4"/>
        <end position="139"/>
    </location>
</feature>
<proteinExistence type="predicted"/>
<dbReference type="AlphaFoldDB" id="K6ZT37"/>